<dbReference type="SUPFAM" id="SSF51735">
    <property type="entry name" value="NAD(P)-binding Rossmann-fold domains"/>
    <property type="match status" value="1"/>
</dbReference>
<dbReference type="GO" id="GO:0005829">
    <property type="term" value="C:cytosol"/>
    <property type="evidence" value="ECO:0007669"/>
    <property type="project" value="TreeGrafter"/>
</dbReference>
<dbReference type="InterPro" id="IPR036291">
    <property type="entry name" value="NAD(P)-bd_dom_sf"/>
</dbReference>
<dbReference type="Gene3D" id="3.90.25.10">
    <property type="entry name" value="UDP-galactose 4-epimerase, domain 1"/>
    <property type="match status" value="1"/>
</dbReference>
<protein>
    <submittedName>
        <fullName evidence="2">dTDP-4-dehydrorhamnose reductase</fullName>
        <ecNumber evidence="2">1.1.1.133</ecNumber>
    </submittedName>
</protein>
<dbReference type="NCBIfam" id="TIGR01214">
    <property type="entry name" value="rmlD"/>
    <property type="match status" value="1"/>
</dbReference>
<dbReference type="Gene3D" id="3.40.50.720">
    <property type="entry name" value="NAD(P)-binding Rossmann-like Domain"/>
    <property type="match status" value="1"/>
</dbReference>
<dbReference type="EMBL" id="VSSQ01000477">
    <property type="protein sequence ID" value="MPL95671.1"/>
    <property type="molecule type" value="Genomic_DNA"/>
</dbReference>
<dbReference type="PANTHER" id="PTHR10491">
    <property type="entry name" value="DTDP-4-DEHYDRORHAMNOSE REDUCTASE"/>
    <property type="match status" value="1"/>
</dbReference>
<feature type="domain" description="RmlD-like substrate binding" evidence="1">
    <location>
        <begin position="25"/>
        <end position="313"/>
    </location>
</feature>
<evidence type="ECO:0000313" key="2">
    <source>
        <dbReference type="EMBL" id="MPL95671.1"/>
    </source>
</evidence>
<reference evidence="2" key="1">
    <citation type="submission" date="2019-08" db="EMBL/GenBank/DDBJ databases">
        <authorList>
            <person name="Kucharzyk K."/>
            <person name="Murdoch R.W."/>
            <person name="Higgins S."/>
            <person name="Loffler F."/>
        </authorList>
    </citation>
    <scope>NUCLEOTIDE SEQUENCE</scope>
</reference>
<name>A0A644VW86_9ZZZZ</name>
<dbReference type="Pfam" id="PF04321">
    <property type="entry name" value="RmlD_sub_bind"/>
    <property type="match status" value="1"/>
</dbReference>
<evidence type="ECO:0000259" key="1">
    <source>
        <dbReference type="Pfam" id="PF04321"/>
    </source>
</evidence>
<accession>A0A644VW86</accession>
<dbReference type="GO" id="GO:0008831">
    <property type="term" value="F:dTDP-4-dehydrorhamnose reductase activity"/>
    <property type="evidence" value="ECO:0007669"/>
    <property type="project" value="UniProtKB-EC"/>
</dbReference>
<dbReference type="GO" id="GO:0019305">
    <property type="term" value="P:dTDP-rhamnose biosynthetic process"/>
    <property type="evidence" value="ECO:0007669"/>
    <property type="project" value="TreeGrafter"/>
</dbReference>
<dbReference type="EC" id="1.1.1.133" evidence="2"/>
<dbReference type="PANTHER" id="PTHR10491:SF4">
    <property type="entry name" value="METHIONINE ADENOSYLTRANSFERASE 2 SUBUNIT BETA"/>
    <property type="match status" value="1"/>
</dbReference>
<gene>
    <name evidence="2" type="primary">rmlD_10</name>
    <name evidence="2" type="ORF">SDC9_41843</name>
</gene>
<proteinExistence type="predicted"/>
<comment type="caution">
    <text evidence="2">The sequence shown here is derived from an EMBL/GenBank/DDBJ whole genome shotgun (WGS) entry which is preliminary data.</text>
</comment>
<dbReference type="CDD" id="cd05254">
    <property type="entry name" value="dTDP_HR_like_SDR_e"/>
    <property type="match status" value="1"/>
</dbReference>
<sequence>MQNYLTTIQNCTDMGSDIKSDSRSRILVTGGSGQLGSELKRLLGTNPSIFYTDVNELDITKREAVERFLLDNDIEIVINCAAYTAVDKAEDEETAAGKVNASAPRNLADSAIAVWRAGASAKGGPLIIHISTDYVFDGKSNRPYTEDFPTAPASAYGRTKLEGEQALINSGCNYIILRTSWLYSAFGSNFVKTILRLTGERDSLDVVFDQVGTPTFAGDLATVICKVLTKWELSTDKERRDLCGIYNFSNEGVCSWYDFAKEIVKRGGNSCKINPVTSDKFITKAVRPAYSVLDKRKIKETFGLVIRHWMEPLDDEKFWKNIQI</sequence>
<dbReference type="InterPro" id="IPR005913">
    <property type="entry name" value="dTDP_dehydrorham_reduct"/>
</dbReference>
<keyword evidence="2" id="KW-0560">Oxidoreductase</keyword>
<dbReference type="InterPro" id="IPR029903">
    <property type="entry name" value="RmlD-like-bd"/>
</dbReference>
<dbReference type="AlphaFoldDB" id="A0A644VW86"/>
<organism evidence="2">
    <name type="scientific">bioreactor metagenome</name>
    <dbReference type="NCBI Taxonomy" id="1076179"/>
    <lineage>
        <taxon>unclassified sequences</taxon>
        <taxon>metagenomes</taxon>
        <taxon>ecological metagenomes</taxon>
    </lineage>
</organism>